<comment type="caution">
    <text evidence="1">The sequence shown here is derived from an EMBL/GenBank/DDBJ whole genome shotgun (WGS) entry which is preliminary data.</text>
</comment>
<protein>
    <submittedName>
        <fullName evidence="1">23922_t:CDS:1</fullName>
    </submittedName>
</protein>
<accession>A0ABN7V9I2</accession>
<organism evidence="1 2">
    <name type="scientific">Gigaspora margarita</name>
    <dbReference type="NCBI Taxonomy" id="4874"/>
    <lineage>
        <taxon>Eukaryota</taxon>
        <taxon>Fungi</taxon>
        <taxon>Fungi incertae sedis</taxon>
        <taxon>Mucoromycota</taxon>
        <taxon>Glomeromycotina</taxon>
        <taxon>Glomeromycetes</taxon>
        <taxon>Diversisporales</taxon>
        <taxon>Gigasporaceae</taxon>
        <taxon>Gigaspora</taxon>
    </lineage>
</organism>
<dbReference type="EMBL" id="CAJVQB010010449">
    <property type="protein sequence ID" value="CAG8739942.1"/>
    <property type="molecule type" value="Genomic_DNA"/>
</dbReference>
<keyword evidence="2" id="KW-1185">Reference proteome</keyword>
<gene>
    <name evidence="1" type="ORF">GMARGA_LOCUS15275</name>
</gene>
<reference evidence="1 2" key="1">
    <citation type="submission" date="2021-06" db="EMBL/GenBank/DDBJ databases">
        <authorList>
            <person name="Kallberg Y."/>
            <person name="Tangrot J."/>
            <person name="Rosling A."/>
        </authorList>
    </citation>
    <scope>NUCLEOTIDE SEQUENCE [LARGE SCALE GENOMIC DNA]</scope>
    <source>
        <strain evidence="1 2">120-4 pot B 10/14</strain>
    </source>
</reference>
<name>A0ABN7V9I2_GIGMA</name>
<sequence>LTARSLCSSYNLMTKIGFWSRVWEVTKFVGKVAGGAAVGAAIVATD</sequence>
<proteinExistence type="predicted"/>
<evidence type="ECO:0000313" key="2">
    <source>
        <dbReference type="Proteomes" id="UP000789901"/>
    </source>
</evidence>
<dbReference type="Proteomes" id="UP000789901">
    <property type="component" value="Unassembled WGS sequence"/>
</dbReference>
<evidence type="ECO:0000313" key="1">
    <source>
        <dbReference type="EMBL" id="CAG8739942.1"/>
    </source>
</evidence>
<feature type="non-terminal residue" evidence="1">
    <location>
        <position position="1"/>
    </location>
</feature>